<sequence>MYVEFHHRSEILHRTLREVEGIEVVVRDLATGPETPLRLTAAVTGDGCGRFHALVAEDPSVGELKLLEDGDLRRLYWIEAVPGTTDQRAYEAAIDSGGVYLQSRWDGEGWYTTMNYPDQECFRDYRQRIDDAGMEIEPTVVRVGRYLLSGGAFNLTEKQEAVLLEAIEGGYFEVPRGSTLGQIADRLSISEQAASERLRRAMESLARAAVTNTAEEGLVVDD</sequence>
<dbReference type="RefSeq" id="WP_159764734.1">
    <property type="nucleotide sequence ID" value="NZ_WUUT01000005.1"/>
</dbReference>
<accession>A0A6B0TB73</accession>
<dbReference type="SUPFAM" id="SSF88659">
    <property type="entry name" value="Sigma3 and sigma4 domains of RNA polymerase sigma factors"/>
    <property type="match status" value="1"/>
</dbReference>
<evidence type="ECO:0000256" key="1">
    <source>
        <dbReference type="ARBA" id="ARBA00023015"/>
    </source>
</evidence>
<dbReference type="OrthoDB" id="202021at2157"/>
<dbReference type="PANTHER" id="PTHR34236:SF1">
    <property type="entry name" value="DIMETHYL SULFOXIDE REDUCTASE TRANSCRIPTIONAL ACTIVATOR"/>
    <property type="match status" value="1"/>
</dbReference>
<proteinExistence type="predicted"/>
<dbReference type="InterPro" id="IPR007050">
    <property type="entry name" value="HTH_bacterioopsin"/>
</dbReference>
<gene>
    <name evidence="4" type="ORF">GRX03_13480</name>
</gene>
<dbReference type="PANTHER" id="PTHR34236">
    <property type="entry name" value="DIMETHYL SULFOXIDE REDUCTASE TRANSCRIPTIONAL ACTIVATOR"/>
    <property type="match status" value="1"/>
</dbReference>
<dbReference type="InterPro" id="IPR013324">
    <property type="entry name" value="RNA_pol_sigma_r3/r4-like"/>
</dbReference>
<comment type="caution">
    <text evidence="4">The sequence shown here is derived from an EMBL/GenBank/DDBJ whole genome shotgun (WGS) entry which is preliminary data.</text>
</comment>
<dbReference type="AlphaFoldDB" id="A0A6B0TB73"/>
<name>A0A6B0TB73_9EURY</name>
<keyword evidence="5" id="KW-1185">Reference proteome</keyword>
<dbReference type="EMBL" id="WUUT01000005">
    <property type="protein sequence ID" value="MXR52612.1"/>
    <property type="molecule type" value="Genomic_DNA"/>
</dbReference>
<reference evidence="4 5" key="1">
    <citation type="submission" date="2019-12" db="EMBL/GenBank/DDBJ databases">
        <title>Isolation and characterization of three novel carbon monoxide-oxidizing members of Halobacteria from salione crusts and soils.</title>
        <authorList>
            <person name="Myers M.R."/>
            <person name="King G.M."/>
        </authorList>
    </citation>
    <scope>NUCLEOTIDE SEQUENCE [LARGE SCALE GENOMIC DNA]</scope>
    <source>
        <strain evidence="4 5">WSH3</strain>
    </source>
</reference>
<evidence type="ECO:0000259" key="3">
    <source>
        <dbReference type="Pfam" id="PF04967"/>
    </source>
</evidence>
<dbReference type="Gene3D" id="1.10.10.10">
    <property type="entry name" value="Winged helix-like DNA-binding domain superfamily/Winged helix DNA-binding domain"/>
    <property type="match status" value="1"/>
</dbReference>
<organism evidence="4 5">
    <name type="scientific">Halovenus carboxidivorans</name>
    <dbReference type="NCBI Taxonomy" id="2692199"/>
    <lineage>
        <taxon>Archaea</taxon>
        <taxon>Methanobacteriati</taxon>
        <taxon>Methanobacteriota</taxon>
        <taxon>Stenosarchaea group</taxon>
        <taxon>Halobacteria</taxon>
        <taxon>Halobacteriales</taxon>
        <taxon>Haloarculaceae</taxon>
        <taxon>Halovenus</taxon>
    </lineage>
</organism>
<evidence type="ECO:0000313" key="4">
    <source>
        <dbReference type="EMBL" id="MXR52612.1"/>
    </source>
</evidence>
<protein>
    <recommendedName>
        <fullName evidence="3">HTH bat-type domain-containing protein</fullName>
    </recommendedName>
</protein>
<dbReference type="Proteomes" id="UP000466535">
    <property type="component" value="Unassembled WGS sequence"/>
</dbReference>
<dbReference type="InterPro" id="IPR036388">
    <property type="entry name" value="WH-like_DNA-bd_sf"/>
</dbReference>
<keyword evidence="2" id="KW-0804">Transcription</keyword>
<evidence type="ECO:0000313" key="5">
    <source>
        <dbReference type="Proteomes" id="UP000466535"/>
    </source>
</evidence>
<keyword evidence="1" id="KW-0805">Transcription regulation</keyword>
<feature type="domain" description="HTH bat-type" evidence="3">
    <location>
        <begin position="155"/>
        <end position="206"/>
    </location>
</feature>
<dbReference type="Pfam" id="PF04967">
    <property type="entry name" value="HTH_10"/>
    <property type="match status" value="1"/>
</dbReference>
<evidence type="ECO:0000256" key="2">
    <source>
        <dbReference type="ARBA" id="ARBA00023163"/>
    </source>
</evidence>